<dbReference type="AlphaFoldDB" id="A0A2Z6MFR6"/>
<evidence type="ECO:0000313" key="3">
    <source>
        <dbReference type="EMBL" id="GAU21795.1"/>
    </source>
</evidence>
<feature type="domain" description="Disease resistance protein At4g27190-like leucine-rich repeats" evidence="2">
    <location>
        <begin position="497"/>
        <end position="620"/>
    </location>
</feature>
<dbReference type="OrthoDB" id="668162at2759"/>
<sequence length="928" mass="105257">MAKGGDANTSYFHASVKGRCRKNSILALQVDDRWVESVSGGFDPGEVLTLTVSFTPTEIEEVMLSSDGDKSLGPDGFNFAFFKRFWGLLKDDMCGFCSTNFLSRLISREAFPLNEIIDLAKKSRKECLIFKVYFEGAYDSVNFYKSNIMGVNVSPEFLGVAEGFLHCRIGSIPFIYLGLPVGLNHRKEVTWQPLLDSLAKRLGVWRNKYVSLGGRVVLLNSVLNSIPIFYLSFMKMSVIVWKKIVQIQRNFLWGGPKSSRKIAWVSWGKVYMALYLHALKLEGVLGGLRRASCWWRNVSLLGDPEDAISDWFSEGVTKKVGNGHLTSFWFDPWLGESRLGLGFKGSFKFQTKVLVQWGRWVVGLKMILGFGSMTQLVNIQLNNSYSKVAFLDLKTLKLSSLNLDKIWNHKQHSMYNLSVLIVENCCELKYLFSSTMVESFVNLTRLEISKCNLMNEIIATESRNDGTISLNKVPFPKLETILLKDMENLKTVWHYQFDTVKTLQVQNCEKIVVVFPSSMQKTYHNLEMLVVKDCALVENIFELSSGDNSSIESATQLKVITFDGLPKLRTIWSRDPQGILSFHNLQNVDLNHCDSMEYLFPFSVATAIPHLEVLEIKLCRKMKEIVSEKTESTCPSLTFEFNQLNAIVLWCLVSLKGFYAGNHILTCPSLRKLDVFGCAKLNLYKNVAPSAFSLQRCQDENLSDLFQPLFIAEEVIPNLEWMRIDGWDAMIMQSENLDSLFNKLTYFGLFQNKNDEATFPSRFLQNARSLEALVVAGSSFKKIFEDERLLNLLDLPKLQHICEDGSQILEDCDSLQEIIMGKEDVDIAFVSLQRLVLKGLPSLNNFCSGKCCLKFPLLEHVAVSKCPRMEIFSEGNISTPSLRIVLIDEEWNWKGNLNDTIKKMFEDKGMGGVFSFAVDPLSPGVCFF</sequence>
<reference evidence="4" key="1">
    <citation type="journal article" date="2017" name="Front. Plant Sci.">
        <title>Climate Clever Clovers: New Paradigm to Reduce the Environmental Footprint of Ruminants by Breeding Low Methanogenic Forages Utilizing Haplotype Variation.</title>
        <authorList>
            <person name="Kaur P."/>
            <person name="Appels R."/>
            <person name="Bayer P.E."/>
            <person name="Keeble-Gagnere G."/>
            <person name="Wang J."/>
            <person name="Hirakawa H."/>
            <person name="Shirasawa K."/>
            <person name="Vercoe P."/>
            <person name="Stefanova K."/>
            <person name="Durmic Z."/>
            <person name="Nichols P."/>
            <person name="Revell C."/>
            <person name="Isobe S.N."/>
            <person name="Edwards D."/>
            <person name="Erskine W."/>
        </authorList>
    </citation>
    <scope>NUCLEOTIDE SEQUENCE [LARGE SCALE GENOMIC DNA]</scope>
    <source>
        <strain evidence="4">cv. Daliak</strain>
    </source>
</reference>
<keyword evidence="4" id="KW-1185">Reference proteome</keyword>
<dbReference type="Gene3D" id="3.80.10.10">
    <property type="entry name" value="Ribonuclease Inhibitor"/>
    <property type="match status" value="2"/>
</dbReference>
<protein>
    <recommendedName>
        <fullName evidence="2">Disease resistance protein At4g27190-like leucine-rich repeats domain-containing protein</fullName>
    </recommendedName>
</protein>
<name>A0A2Z6MFR6_TRISU</name>
<dbReference type="Pfam" id="PF23247">
    <property type="entry name" value="LRR_RPS2"/>
    <property type="match status" value="2"/>
</dbReference>
<evidence type="ECO:0000259" key="2">
    <source>
        <dbReference type="Pfam" id="PF23247"/>
    </source>
</evidence>
<dbReference type="SUPFAM" id="SSF52058">
    <property type="entry name" value="L domain-like"/>
    <property type="match status" value="1"/>
</dbReference>
<proteinExistence type="predicted"/>
<feature type="domain" description="Disease resistance protein At4g27190-like leucine-rich repeats" evidence="2">
    <location>
        <begin position="393"/>
        <end position="496"/>
    </location>
</feature>
<keyword evidence="1" id="KW-0611">Plant defense</keyword>
<dbReference type="PANTHER" id="PTHR33463">
    <property type="entry name" value="NB-ARC DOMAIN-CONTAINING PROTEIN-RELATED"/>
    <property type="match status" value="1"/>
</dbReference>
<organism evidence="3 4">
    <name type="scientific">Trifolium subterraneum</name>
    <name type="common">Subterranean clover</name>
    <dbReference type="NCBI Taxonomy" id="3900"/>
    <lineage>
        <taxon>Eukaryota</taxon>
        <taxon>Viridiplantae</taxon>
        <taxon>Streptophyta</taxon>
        <taxon>Embryophyta</taxon>
        <taxon>Tracheophyta</taxon>
        <taxon>Spermatophyta</taxon>
        <taxon>Magnoliopsida</taxon>
        <taxon>eudicotyledons</taxon>
        <taxon>Gunneridae</taxon>
        <taxon>Pentapetalae</taxon>
        <taxon>rosids</taxon>
        <taxon>fabids</taxon>
        <taxon>Fabales</taxon>
        <taxon>Fabaceae</taxon>
        <taxon>Papilionoideae</taxon>
        <taxon>50 kb inversion clade</taxon>
        <taxon>NPAAA clade</taxon>
        <taxon>Hologalegina</taxon>
        <taxon>IRL clade</taxon>
        <taxon>Trifolieae</taxon>
        <taxon>Trifolium</taxon>
    </lineage>
</organism>
<dbReference type="EMBL" id="DF973238">
    <property type="protein sequence ID" value="GAU21795.1"/>
    <property type="molecule type" value="Genomic_DNA"/>
</dbReference>
<dbReference type="Proteomes" id="UP000242715">
    <property type="component" value="Unassembled WGS sequence"/>
</dbReference>
<evidence type="ECO:0000313" key="4">
    <source>
        <dbReference type="Proteomes" id="UP000242715"/>
    </source>
</evidence>
<gene>
    <name evidence="3" type="ORF">TSUD_176400</name>
</gene>
<dbReference type="PANTHER" id="PTHR33463:SF209">
    <property type="entry name" value="DISEASE RESISTANCE PROTEIN RPS2-LIKE"/>
    <property type="match status" value="1"/>
</dbReference>
<dbReference type="InterPro" id="IPR032675">
    <property type="entry name" value="LRR_dom_sf"/>
</dbReference>
<dbReference type="InterPro" id="IPR057135">
    <property type="entry name" value="At4g27190-like_LRR"/>
</dbReference>
<evidence type="ECO:0000256" key="1">
    <source>
        <dbReference type="ARBA" id="ARBA00022821"/>
    </source>
</evidence>
<dbReference type="InterPro" id="IPR050905">
    <property type="entry name" value="Plant_NBS-LRR"/>
</dbReference>
<accession>A0A2Z6MFR6</accession>